<dbReference type="KEGG" id="psin:CAK95_00130"/>
<accession>A0A1W6ZK79</accession>
<proteinExistence type="predicted"/>
<keyword evidence="2" id="KW-1185">Reference proteome</keyword>
<dbReference type="EMBL" id="CP021112">
    <property type="protein sequence ID" value="ARP97657.1"/>
    <property type="molecule type" value="Genomic_DNA"/>
</dbReference>
<evidence type="ECO:0000313" key="1">
    <source>
        <dbReference type="EMBL" id="ARP97657.1"/>
    </source>
</evidence>
<name>A0A1W6ZK79_9HYPH</name>
<sequence length="83" mass="9099">MSGTGLISHNEPCFALKSSELVYLSFIQEFGSGRVFYRASSKEHGEKIWQHIRVGLSVWRAVVSGAILALSLCGLLPKFVCLA</sequence>
<evidence type="ECO:0000313" key="2">
    <source>
        <dbReference type="Proteomes" id="UP000194137"/>
    </source>
</evidence>
<dbReference type="AlphaFoldDB" id="A0A1W6ZK79"/>
<gene>
    <name evidence="1" type="ORF">CAK95_00130</name>
</gene>
<organism evidence="1 2">
    <name type="scientific">Pseudorhodoplanes sinuspersici</name>
    <dbReference type="NCBI Taxonomy" id="1235591"/>
    <lineage>
        <taxon>Bacteria</taxon>
        <taxon>Pseudomonadati</taxon>
        <taxon>Pseudomonadota</taxon>
        <taxon>Alphaproteobacteria</taxon>
        <taxon>Hyphomicrobiales</taxon>
        <taxon>Pseudorhodoplanes</taxon>
    </lineage>
</organism>
<protein>
    <submittedName>
        <fullName evidence="1">Uncharacterized protein</fullName>
    </submittedName>
</protein>
<reference evidence="1 2" key="1">
    <citation type="submission" date="2017-05" db="EMBL/GenBank/DDBJ databases">
        <title>Full genome sequence of Pseudorhodoplanes sinuspersici.</title>
        <authorList>
            <person name="Dastgheib S.M.M."/>
            <person name="Shavandi M."/>
            <person name="Tirandaz H."/>
        </authorList>
    </citation>
    <scope>NUCLEOTIDE SEQUENCE [LARGE SCALE GENOMIC DNA]</scope>
    <source>
        <strain evidence="1 2">RIPI110</strain>
    </source>
</reference>
<dbReference type="Proteomes" id="UP000194137">
    <property type="component" value="Chromosome"/>
</dbReference>